<dbReference type="EMBL" id="AWUE01019631">
    <property type="protein sequence ID" value="OMO72589.1"/>
    <property type="molecule type" value="Genomic_DNA"/>
</dbReference>
<dbReference type="STRING" id="93759.A0A1R3HQB5"/>
<comment type="caution">
    <text evidence="2">The sequence shown here is derived from an EMBL/GenBank/DDBJ whole genome shotgun (WGS) entry which is preliminary data.</text>
</comment>
<dbReference type="Proteomes" id="UP000187203">
    <property type="component" value="Unassembled WGS sequence"/>
</dbReference>
<reference evidence="3" key="1">
    <citation type="submission" date="2013-09" db="EMBL/GenBank/DDBJ databases">
        <title>Corchorus olitorius genome sequencing.</title>
        <authorList>
            <person name="Alam M."/>
            <person name="Haque M.S."/>
            <person name="Islam M.S."/>
            <person name="Emdad E.M."/>
            <person name="Islam M.M."/>
            <person name="Ahmed B."/>
            <person name="Halim A."/>
            <person name="Hossen Q.M.M."/>
            <person name="Hossain M.Z."/>
            <person name="Ahmed R."/>
            <person name="Khan M.M."/>
            <person name="Islam R."/>
            <person name="Rashid M.M."/>
            <person name="Khan S.A."/>
            <person name="Rahman M.S."/>
            <person name="Alam M."/>
            <person name="Yahiya A.S."/>
            <person name="Khan M.S."/>
            <person name="Azam M.S."/>
            <person name="Haque T."/>
            <person name="Lashkar M.Z.H."/>
            <person name="Akhand A.I."/>
            <person name="Morshed G."/>
            <person name="Roy S."/>
            <person name="Uddin K.S."/>
            <person name="Rabeya T."/>
            <person name="Hossain A.S."/>
            <person name="Chowdhury A."/>
            <person name="Snigdha A.R."/>
            <person name="Mortoza M.S."/>
            <person name="Matin S.A."/>
            <person name="Hoque S.M.E."/>
            <person name="Islam M.K."/>
            <person name="Roy D.K."/>
            <person name="Haider R."/>
            <person name="Moosa M.M."/>
            <person name="Elias S.M."/>
            <person name="Hasan A.M."/>
            <person name="Jahan S."/>
            <person name="Shafiuddin M."/>
            <person name="Mahmood N."/>
            <person name="Shommy N.S."/>
        </authorList>
    </citation>
    <scope>NUCLEOTIDE SEQUENCE [LARGE SCALE GENOMIC DNA]</scope>
    <source>
        <strain evidence="3">cv. O-4</strain>
    </source>
</reference>
<organism evidence="2 3">
    <name type="scientific">Corchorus olitorius</name>
    <dbReference type="NCBI Taxonomy" id="93759"/>
    <lineage>
        <taxon>Eukaryota</taxon>
        <taxon>Viridiplantae</taxon>
        <taxon>Streptophyta</taxon>
        <taxon>Embryophyta</taxon>
        <taxon>Tracheophyta</taxon>
        <taxon>Spermatophyta</taxon>
        <taxon>Magnoliopsida</taxon>
        <taxon>eudicotyledons</taxon>
        <taxon>Gunneridae</taxon>
        <taxon>Pentapetalae</taxon>
        <taxon>rosids</taxon>
        <taxon>malvids</taxon>
        <taxon>Malvales</taxon>
        <taxon>Malvaceae</taxon>
        <taxon>Grewioideae</taxon>
        <taxon>Apeibeae</taxon>
        <taxon>Corchorus</taxon>
    </lineage>
</organism>
<keyword evidence="3" id="KW-1185">Reference proteome</keyword>
<dbReference type="OrthoDB" id="416253at2759"/>
<proteinExistence type="predicted"/>
<dbReference type="PROSITE" id="PS00798">
    <property type="entry name" value="ALDOKETO_REDUCTASE_1"/>
    <property type="match status" value="1"/>
</dbReference>
<sequence length="132" mass="14338">MPIVVPRVTLNNCDDDLSIPVIGLGTSSSPRVSPEATKAAIIEAIKVGYRHFDTASLYGTEQPLGEAIAEALRLGLINSRDELYITSKLWSTSAEKDLVMPAIKKSLSRFGSSLTNWNPPTHVLYESKANPI</sequence>
<name>A0A1R3HQB5_9ROSI</name>
<protein>
    <submittedName>
        <fullName evidence="2">Aldo/keto reductase</fullName>
    </submittedName>
</protein>
<dbReference type="InterPro" id="IPR023210">
    <property type="entry name" value="NADP_OxRdtase_dom"/>
</dbReference>
<dbReference type="PANTHER" id="PTHR11732">
    <property type="entry name" value="ALDO/KETO REDUCTASE"/>
    <property type="match status" value="1"/>
</dbReference>
<dbReference type="Pfam" id="PF00248">
    <property type="entry name" value="Aldo_ket_red"/>
    <property type="match status" value="1"/>
</dbReference>
<dbReference type="InterPro" id="IPR018170">
    <property type="entry name" value="Aldo/ket_reductase_CS"/>
</dbReference>
<evidence type="ECO:0000259" key="1">
    <source>
        <dbReference type="Pfam" id="PF00248"/>
    </source>
</evidence>
<dbReference type="AlphaFoldDB" id="A0A1R3HQB5"/>
<dbReference type="InterPro" id="IPR036812">
    <property type="entry name" value="NAD(P)_OxRdtase_dom_sf"/>
</dbReference>
<evidence type="ECO:0000313" key="3">
    <source>
        <dbReference type="Proteomes" id="UP000187203"/>
    </source>
</evidence>
<gene>
    <name evidence="2" type="ORF">COLO4_27560</name>
</gene>
<accession>A0A1R3HQB5</accession>
<feature type="domain" description="NADP-dependent oxidoreductase" evidence="1">
    <location>
        <begin position="22"/>
        <end position="111"/>
    </location>
</feature>
<dbReference type="InterPro" id="IPR020471">
    <property type="entry name" value="AKR"/>
</dbReference>
<dbReference type="Gene3D" id="3.20.20.100">
    <property type="entry name" value="NADP-dependent oxidoreductase domain"/>
    <property type="match status" value="1"/>
</dbReference>
<dbReference type="GO" id="GO:0016491">
    <property type="term" value="F:oxidoreductase activity"/>
    <property type="evidence" value="ECO:0007669"/>
    <property type="project" value="InterPro"/>
</dbReference>
<evidence type="ECO:0000313" key="2">
    <source>
        <dbReference type="EMBL" id="OMO72589.1"/>
    </source>
</evidence>
<dbReference type="SUPFAM" id="SSF51430">
    <property type="entry name" value="NAD(P)-linked oxidoreductase"/>
    <property type="match status" value="1"/>
</dbReference>